<sequence>MCRNIRPLAHFEPPAADDEILAAALQYVRKISGTATPSRANAEAFDRAVAEVAAASARLLDALVTTAPPKDREVEAAKARARSAARFGS</sequence>
<dbReference type="STRING" id="1146883.BLASA_3379"/>
<dbReference type="eggNOG" id="COG5552">
    <property type="taxonomic scope" value="Bacteria"/>
</dbReference>
<accession>H6RS53</accession>
<dbReference type="Pfam" id="PF10041">
    <property type="entry name" value="DUF2277"/>
    <property type="match status" value="1"/>
</dbReference>
<keyword evidence="2" id="KW-1185">Reference proteome</keyword>
<dbReference type="AlphaFoldDB" id="H6RS53"/>
<dbReference type="Proteomes" id="UP000007517">
    <property type="component" value="Chromosome"/>
</dbReference>
<evidence type="ECO:0008006" key="3">
    <source>
        <dbReference type="Google" id="ProtNLM"/>
    </source>
</evidence>
<evidence type="ECO:0000313" key="2">
    <source>
        <dbReference type="Proteomes" id="UP000007517"/>
    </source>
</evidence>
<reference evidence="1 2" key="1">
    <citation type="journal article" date="2012" name="J. Bacteriol.">
        <title>Genome Sequence of Blastococcus saxobsidens DD2, a Stone-Inhabiting Bacterium.</title>
        <authorList>
            <person name="Chouaia B."/>
            <person name="Crotti E."/>
            <person name="Brusetti L."/>
            <person name="Daffonchio D."/>
            <person name="Essoussi I."/>
            <person name="Nouioui I."/>
            <person name="Sbissi I."/>
            <person name="Ghodhbane-Gtari F."/>
            <person name="Gtari M."/>
            <person name="Vacherie B."/>
            <person name="Barbe V."/>
            <person name="Medigue C."/>
            <person name="Gury J."/>
            <person name="Pujic P."/>
            <person name="Normand P."/>
        </authorList>
    </citation>
    <scope>NUCLEOTIDE SEQUENCE [LARGE SCALE GENOMIC DNA]</scope>
    <source>
        <strain evidence="1 2">DD2</strain>
    </source>
</reference>
<proteinExistence type="predicted"/>
<dbReference type="EMBL" id="FO117623">
    <property type="protein sequence ID" value="CCG04247.1"/>
    <property type="molecule type" value="Genomic_DNA"/>
</dbReference>
<gene>
    <name evidence="1" type="ordered locus">BLASA_3379</name>
</gene>
<dbReference type="HOGENOM" id="CLU_170430_0_0_11"/>
<reference evidence="2" key="2">
    <citation type="submission" date="2012-02" db="EMBL/GenBank/DDBJ databases">
        <title>Complete genome sequence of Blastococcus saxobsidens strain DD2.</title>
        <authorList>
            <person name="Genoscope."/>
        </authorList>
    </citation>
    <scope>NUCLEOTIDE SEQUENCE [LARGE SCALE GENOMIC DNA]</scope>
    <source>
        <strain evidence="2">DD2</strain>
    </source>
</reference>
<name>H6RS53_BLASD</name>
<protein>
    <recommendedName>
        <fullName evidence="3">DUF2277 domain-containing protein</fullName>
    </recommendedName>
</protein>
<evidence type="ECO:0000313" key="1">
    <source>
        <dbReference type="EMBL" id="CCG04247.1"/>
    </source>
</evidence>
<dbReference type="InterPro" id="IPR018735">
    <property type="entry name" value="DUF2277"/>
</dbReference>
<dbReference type="OrthoDB" id="2720376at2"/>
<dbReference type="KEGG" id="bsd:BLASA_3379"/>
<organism evidence="1 2">
    <name type="scientific">Blastococcus saxobsidens (strain DD2)</name>
    <dbReference type="NCBI Taxonomy" id="1146883"/>
    <lineage>
        <taxon>Bacteria</taxon>
        <taxon>Bacillati</taxon>
        <taxon>Actinomycetota</taxon>
        <taxon>Actinomycetes</taxon>
        <taxon>Geodermatophilales</taxon>
        <taxon>Geodermatophilaceae</taxon>
        <taxon>Blastococcus</taxon>
    </lineage>
</organism>
<dbReference type="RefSeq" id="WP_014377126.1">
    <property type="nucleotide sequence ID" value="NC_016943.1"/>
</dbReference>